<dbReference type="InterPro" id="IPR046848">
    <property type="entry name" value="E_motif"/>
</dbReference>
<organism evidence="3 4">
    <name type="scientific">Tetracentron sinense</name>
    <name type="common">Spur-leaf</name>
    <dbReference type="NCBI Taxonomy" id="13715"/>
    <lineage>
        <taxon>Eukaryota</taxon>
        <taxon>Viridiplantae</taxon>
        <taxon>Streptophyta</taxon>
        <taxon>Embryophyta</taxon>
        <taxon>Tracheophyta</taxon>
        <taxon>Spermatophyta</taxon>
        <taxon>Magnoliopsida</taxon>
        <taxon>Trochodendrales</taxon>
        <taxon>Trochodendraceae</taxon>
        <taxon>Tetracentron</taxon>
    </lineage>
</organism>
<dbReference type="Gene3D" id="1.25.40.10">
    <property type="entry name" value="Tetratricopeptide repeat domain"/>
    <property type="match status" value="5"/>
</dbReference>
<dbReference type="PROSITE" id="PS51375">
    <property type="entry name" value="PPR"/>
    <property type="match status" value="6"/>
</dbReference>
<dbReference type="PANTHER" id="PTHR47926:SF347">
    <property type="entry name" value="PENTATRICOPEPTIDE REPEAT-CONTAINING PROTEIN"/>
    <property type="match status" value="1"/>
</dbReference>
<evidence type="ECO:0000313" key="3">
    <source>
        <dbReference type="EMBL" id="KAF8399758.1"/>
    </source>
</evidence>
<dbReference type="InterPro" id="IPR011990">
    <property type="entry name" value="TPR-like_helical_dom_sf"/>
</dbReference>
<gene>
    <name evidence="3" type="ORF">HHK36_015629</name>
</gene>
<evidence type="ECO:0000256" key="1">
    <source>
        <dbReference type="ARBA" id="ARBA00022737"/>
    </source>
</evidence>
<dbReference type="FunFam" id="1.25.40.10:FF:000351">
    <property type="entry name" value="Pentatricopeptide repeat-containing protein"/>
    <property type="match status" value="1"/>
</dbReference>
<proteinExistence type="predicted"/>
<comment type="caution">
    <text evidence="3">The sequence shown here is derived from an EMBL/GenBank/DDBJ whole genome shotgun (WGS) entry which is preliminary data.</text>
</comment>
<reference evidence="3 4" key="1">
    <citation type="submission" date="2020-04" db="EMBL/GenBank/DDBJ databases">
        <title>Plant Genome Project.</title>
        <authorList>
            <person name="Zhang R.-G."/>
        </authorList>
    </citation>
    <scope>NUCLEOTIDE SEQUENCE [LARGE SCALE GENOMIC DNA]</scope>
    <source>
        <strain evidence="3">YNK0</strain>
        <tissue evidence="3">Leaf</tissue>
    </source>
</reference>
<name>A0A834Z7L7_TETSI</name>
<evidence type="ECO:0000256" key="2">
    <source>
        <dbReference type="PROSITE-ProRule" id="PRU00708"/>
    </source>
</evidence>
<dbReference type="FunFam" id="1.25.40.10:FF:000090">
    <property type="entry name" value="Pentatricopeptide repeat-containing protein, chloroplastic"/>
    <property type="match status" value="1"/>
</dbReference>
<accession>A0A834Z7L7</accession>
<feature type="repeat" description="PPR" evidence="2">
    <location>
        <begin position="371"/>
        <end position="405"/>
    </location>
</feature>
<dbReference type="InterPro" id="IPR002885">
    <property type="entry name" value="PPR_rpt"/>
</dbReference>
<keyword evidence="4" id="KW-1185">Reference proteome</keyword>
<keyword evidence="1" id="KW-0677">Repeat</keyword>
<feature type="repeat" description="PPR" evidence="2">
    <location>
        <begin position="270"/>
        <end position="304"/>
    </location>
</feature>
<dbReference type="NCBIfam" id="TIGR00756">
    <property type="entry name" value="PPR"/>
    <property type="match status" value="6"/>
</dbReference>
<feature type="repeat" description="PPR" evidence="2">
    <location>
        <begin position="68"/>
        <end position="102"/>
    </location>
</feature>
<dbReference type="Pfam" id="PF13041">
    <property type="entry name" value="PPR_2"/>
    <property type="match status" value="2"/>
</dbReference>
<dbReference type="Proteomes" id="UP000655225">
    <property type="component" value="Unassembled WGS sequence"/>
</dbReference>
<evidence type="ECO:0008006" key="5">
    <source>
        <dbReference type="Google" id="ProtNLM"/>
    </source>
</evidence>
<dbReference type="AlphaFoldDB" id="A0A834Z7L7"/>
<dbReference type="Pfam" id="PF20431">
    <property type="entry name" value="E_motif"/>
    <property type="match status" value="1"/>
</dbReference>
<dbReference type="PANTHER" id="PTHR47926">
    <property type="entry name" value="PENTATRICOPEPTIDE REPEAT-CONTAINING PROTEIN"/>
    <property type="match status" value="1"/>
</dbReference>
<protein>
    <recommendedName>
        <fullName evidence="5">Pentatricopeptide repeat-containing protein</fullName>
    </recommendedName>
</protein>
<dbReference type="OMA" id="GIHGFCL"/>
<feature type="repeat" description="PPR" evidence="2">
    <location>
        <begin position="406"/>
        <end position="440"/>
    </location>
</feature>
<dbReference type="InterPro" id="IPR046960">
    <property type="entry name" value="PPR_At4g14850-like_plant"/>
</dbReference>
<feature type="repeat" description="PPR" evidence="2">
    <location>
        <begin position="138"/>
        <end position="168"/>
    </location>
</feature>
<feature type="repeat" description="PPR" evidence="2">
    <location>
        <begin position="169"/>
        <end position="203"/>
    </location>
</feature>
<evidence type="ECO:0000313" key="4">
    <source>
        <dbReference type="Proteomes" id="UP000655225"/>
    </source>
</evidence>
<dbReference type="GO" id="GO:0003723">
    <property type="term" value="F:RNA binding"/>
    <property type="evidence" value="ECO:0007669"/>
    <property type="project" value="InterPro"/>
</dbReference>
<dbReference type="GO" id="GO:0009451">
    <property type="term" value="P:RNA modification"/>
    <property type="evidence" value="ECO:0007669"/>
    <property type="project" value="InterPro"/>
</dbReference>
<dbReference type="OrthoDB" id="185373at2759"/>
<dbReference type="EMBL" id="JABCRI010000010">
    <property type="protein sequence ID" value="KAF8399758.1"/>
    <property type="molecule type" value="Genomic_DNA"/>
</dbReference>
<dbReference type="Pfam" id="PF01535">
    <property type="entry name" value="PPR"/>
    <property type="match status" value="4"/>
</dbReference>
<sequence length="554" mass="61899">MFLQFASLIFELSQSNQTLIITKQLHALIIRALLFYDPFYATRIVRFYAINNDLQSARKLFDKTPDRSVYLWNSMIRAYARDHKFNHAFSLFSEMLSTESKPDNFTFACILHACSENSDQVRLRIAHGGVIVSGLGTDFVSSSALVTAYSKLGLVDEAYRVFCGMPESDLVMWNSMVSGYGCGGFWDKGLELFRRMRITGEKPDGYTLVGLISGFGDPNLLEIGKGIHGICLKYGFDSNSHVASSLVSMYSKCNCLNSAYRVFRSLSQADLVLWSALITGFSHSGDSEEALLLFREMIIKGKRADPILIASVLAACARLAIVKPGREIHGYMLRCGIELEIMVSSALLDMYSKCGFADLGVRVFEIMPERNVISYNSVISGLGSHGLTSQAFKMFVEMLEKRFKPDESTFSALLSACCHAGLVKDGQKLFRRMNDEFGIPPRVEHYVLMVKLLGMAGELEEAYNLIQSMPEQPDSGIWGALLSCCSVHRNSELGEVVAYRLFETEPEKSAYKVMLANIYAEDGRWDDVKKLRDDMMEGGLRKTPGLSWIGDYGI</sequence>